<protein>
    <submittedName>
        <fullName evidence="2">Vegetative cell wall protein gp1-like</fullName>
    </submittedName>
</protein>
<dbReference type="EMBL" id="JANAVB010039073">
    <property type="protein sequence ID" value="KAJ6800202.1"/>
    <property type="molecule type" value="Genomic_DNA"/>
</dbReference>
<reference evidence="2" key="2">
    <citation type="submission" date="2023-04" db="EMBL/GenBank/DDBJ databases">
        <authorList>
            <person name="Bruccoleri R.E."/>
            <person name="Oakeley E.J."/>
            <person name="Faust A.-M."/>
            <person name="Dessus-Babus S."/>
            <person name="Altorfer M."/>
            <person name="Burckhardt D."/>
            <person name="Oertli M."/>
            <person name="Naumann U."/>
            <person name="Petersen F."/>
            <person name="Wong J."/>
        </authorList>
    </citation>
    <scope>NUCLEOTIDE SEQUENCE</scope>
    <source>
        <strain evidence="2">GSM-AAB239-AS_SAM_17_03QT</strain>
        <tissue evidence="2">Leaf</tissue>
    </source>
</reference>
<comment type="caution">
    <text evidence="2">The sequence shown here is derived from an EMBL/GenBank/DDBJ whole genome shotgun (WGS) entry which is preliminary data.</text>
</comment>
<reference evidence="2" key="1">
    <citation type="journal article" date="2023" name="GigaByte">
        <title>Genome assembly of the bearded iris, Iris pallida Lam.</title>
        <authorList>
            <person name="Bruccoleri R.E."/>
            <person name="Oakeley E.J."/>
            <person name="Faust A.M.E."/>
            <person name="Altorfer M."/>
            <person name="Dessus-Babus S."/>
            <person name="Burckhardt D."/>
            <person name="Oertli M."/>
            <person name="Naumann U."/>
            <person name="Petersen F."/>
            <person name="Wong J."/>
        </authorList>
    </citation>
    <scope>NUCLEOTIDE SEQUENCE</scope>
    <source>
        <strain evidence="2">GSM-AAB239-AS_SAM_17_03QT</strain>
    </source>
</reference>
<keyword evidence="3" id="KW-1185">Reference proteome</keyword>
<evidence type="ECO:0000313" key="3">
    <source>
        <dbReference type="Proteomes" id="UP001140949"/>
    </source>
</evidence>
<feature type="compositionally biased region" description="Low complexity" evidence="1">
    <location>
        <begin position="1"/>
        <end position="15"/>
    </location>
</feature>
<dbReference type="Proteomes" id="UP001140949">
    <property type="component" value="Unassembled WGS sequence"/>
</dbReference>
<name>A0AAX6E7Y6_IRIPA</name>
<evidence type="ECO:0000313" key="2">
    <source>
        <dbReference type="EMBL" id="KAJ6800202.1"/>
    </source>
</evidence>
<feature type="region of interest" description="Disordered" evidence="1">
    <location>
        <begin position="1"/>
        <end position="26"/>
    </location>
</feature>
<sequence>MSVSSLPSSSSLHRSPTIHPPSLFPANTAIRATTARPFSDESTVGEAAALSVAARLPPPISR</sequence>
<evidence type="ECO:0000256" key="1">
    <source>
        <dbReference type="SAM" id="MobiDB-lite"/>
    </source>
</evidence>
<proteinExistence type="predicted"/>
<gene>
    <name evidence="2" type="ORF">M6B38_203595</name>
</gene>
<organism evidence="2 3">
    <name type="scientific">Iris pallida</name>
    <name type="common">Sweet iris</name>
    <dbReference type="NCBI Taxonomy" id="29817"/>
    <lineage>
        <taxon>Eukaryota</taxon>
        <taxon>Viridiplantae</taxon>
        <taxon>Streptophyta</taxon>
        <taxon>Embryophyta</taxon>
        <taxon>Tracheophyta</taxon>
        <taxon>Spermatophyta</taxon>
        <taxon>Magnoliopsida</taxon>
        <taxon>Liliopsida</taxon>
        <taxon>Asparagales</taxon>
        <taxon>Iridaceae</taxon>
        <taxon>Iridoideae</taxon>
        <taxon>Irideae</taxon>
        <taxon>Iris</taxon>
    </lineage>
</organism>
<dbReference type="AlphaFoldDB" id="A0AAX6E7Y6"/>
<accession>A0AAX6E7Y6</accession>